<keyword evidence="3" id="KW-0804">Transcription</keyword>
<dbReference type="InterPro" id="IPR018060">
    <property type="entry name" value="HTH_AraC"/>
</dbReference>
<dbReference type="InterPro" id="IPR009057">
    <property type="entry name" value="Homeodomain-like_sf"/>
</dbReference>
<dbReference type="PRINTS" id="PR00032">
    <property type="entry name" value="HTHARAC"/>
</dbReference>
<dbReference type="PANTHER" id="PTHR43280">
    <property type="entry name" value="ARAC-FAMILY TRANSCRIPTIONAL REGULATOR"/>
    <property type="match status" value="1"/>
</dbReference>
<organism evidence="6 7">
    <name type="scientific">Paenibacillus selenitireducens</name>
    <dbReference type="NCBI Taxonomy" id="1324314"/>
    <lineage>
        <taxon>Bacteria</taxon>
        <taxon>Bacillati</taxon>
        <taxon>Bacillota</taxon>
        <taxon>Bacilli</taxon>
        <taxon>Bacillales</taxon>
        <taxon>Paenibacillaceae</taxon>
        <taxon>Paenibacillus</taxon>
    </lineage>
</organism>
<evidence type="ECO:0000313" key="6">
    <source>
        <dbReference type="EMBL" id="OPA76330.1"/>
    </source>
</evidence>
<dbReference type="GO" id="GO:0003700">
    <property type="term" value="F:DNA-binding transcription factor activity"/>
    <property type="evidence" value="ECO:0007669"/>
    <property type="project" value="InterPro"/>
</dbReference>
<feature type="domain" description="HTH araC/xylS-type" evidence="5">
    <location>
        <begin position="645"/>
        <end position="744"/>
    </location>
</feature>
<keyword evidence="4" id="KW-1133">Transmembrane helix</keyword>
<keyword evidence="2" id="KW-0238">DNA-binding</keyword>
<feature type="transmembrane region" description="Helical" evidence="4">
    <location>
        <begin position="12"/>
        <end position="36"/>
    </location>
</feature>
<dbReference type="GO" id="GO:0043565">
    <property type="term" value="F:sequence-specific DNA binding"/>
    <property type="evidence" value="ECO:0007669"/>
    <property type="project" value="InterPro"/>
</dbReference>
<keyword evidence="1" id="KW-0805">Transcription regulation</keyword>
<comment type="caution">
    <text evidence="6">The sequence shown here is derived from an EMBL/GenBank/DDBJ whole genome shotgun (WGS) entry which is preliminary data.</text>
</comment>
<dbReference type="Proteomes" id="UP000190188">
    <property type="component" value="Unassembled WGS sequence"/>
</dbReference>
<reference evidence="6 7" key="1">
    <citation type="submission" date="2017-01" db="EMBL/GenBank/DDBJ databases">
        <title>Genome analysis of Paenibacillus selenitrireducens ES3-24.</title>
        <authorList>
            <person name="Xu D."/>
            <person name="Yao R."/>
            <person name="Zheng S."/>
        </authorList>
    </citation>
    <scope>NUCLEOTIDE SEQUENCE [LARGE SCALE GENOMIC DNA]</scope>
    <source>
        <strain evidence="6 7">ES3-24</strain>
    </source>
</reference>
<feature type="transmembrane region" description="Helical" evidence="4">
    <location>
        <begin position="307"/>
        <end position="325"/>
    </location>
</feature>
<keyword evidence="4" id="KW-0812">Transmembrane</keyword>
<gene>
    <name evidence="6" type="ORF">BVG16_19255</name>
</gene>
<dbReference type="EMBL" id="MSZX01000007">
    <property type="protein sequence ID" value="OPA76330.1"/>
    <property type="molecule type" value="Genomic_DNA"/>
</dbReference>
<dbReference type="AlphaFoldDB" id="A0A1T2X909"/>
<sequence>MKIRRFQKRPSLYSTILISITLCIVITLLASSYILYVNYSRIGFKQTFQSDVDSLSQTSKQIVTLRDSAQSLSFQIYQNSNIAKLMYYEKPHIFDVTGAMTELSNYLNSMPFVESIIVYNAKDEVFYIQGNHGQNGIYSKNELTDTGLLTILNDFQQYKPFTPIPRTYAIDDASQDHVNVYTFLCYDAIGRNQVINSAVIVNISSDWINRNQGDLTSLDDKGTNLLLDDRDQVLRTDTLQPLHLSSTDRALLDSKIKNQDTGYVVSKFEGVKSLISYTQPDPLGWQYIRATPYQYVTTNVKTVRNTTIGIAAIILLLGIMLSWRLSRFLYVPIHKILLSLHSLETEKRNNQHTLKQNALHSLLQGLPPSKLEARLHNLSQMGIKFDFHKNYRIAILQIDHFQTLKQEHVQDLPTYKFAIMNISSEILSGVYDVETVDIEDDSIAVLLNFPDEEELADHTAFEALLHRVQLACLNYLKIGLSITYSPVTNLPLHLHPLFQQVKEATKHRLFYGHGCLIDSDDIVALKSKAYMYPLDREKKLVESLMAGKIDEAKKVFSEILDETAQYPIHVVQLAISHLTMTLNNVIFTIQKNGTFEISGGLDIYMPSADSYETLAEIHTAFFTYFDEIQNKLLEKRSLKQEELVRKINSLIALNYADSNLCLNWIADQLDMSSIYISRIYKQQTLAAIIDVINETRLDQARAFLEESNTSIAEIAEKTGYTSSSYFHRMFKKHFGVTPADYRKANFAKQLS</sequence>
<dbReference type="SUPFAM" id="SSF46689">
    <property type="entry name" value="Homeodomain-like"/>
    <property type="match status" value="1"/>
</dbReference>
<protein>
    <recommendedName>
        <fullName evidence="5">HTH araC/xylS-type domain-containing protein</fullName>
    </recommendedName>
</protein>
<dbReference type="Gene3D" id="1.10.10.60">
    <property type="entry name" value="Homeodomain-like"/>
    <property type="match status" value="2"/>
</dbReference>
<dbReference type="RefSeq" id="WP_078500643.1">
    <property type="nucleotide sequence ID" value="NZ_MSZX01000007.1"/>
</dbReference>
<dbReference type="SMART" id="SM00342">
    <property type="entry name" value="HTH_ARAC"/>
    <property type="match status" value="1"/>
</dbReference>
<dbReference type="Pfam" id="PF12833">
    <property type="entry name" value="HTH_18"/>
    <property type="match status" value="1"/>
</dbReference>
<proteinExistence type="predicted"/>
<dbReference type="PANTHER" id="PTHR43280:SF10">
    <property type="entry name" value="REGULATORY PROTEIN POCR"/>
    <property type="match status" value="1"/>
</dbReference>
<evidence type="ECO:0000256" key="3">
    <source>
        <dbReference type="ARBA" id="ARBA00023163"/>
    </source>
</evidence>
<evidence type="ECO:0000256" key="2">
    <source>
        <dbReference type="ARBA" id="ARBA00023125"/>
    </source>
</evidence>
<evidence type="ECO:0000256" key="1">
    <source>
        <dbReference type="ARBA" id="ARBA00023015"/>
    </source>
</evidence>
<dbReference type="PROSITE" id="PS01124">
    <property type="entry name" value="HTH_ARAC_FAMILY_2"/>
    <property type="match status" value="1"/>
</dbReference>
<dbReference type="InterPro" id="IPR018062">
    <property type="entry name" value="HTH_AraC-typ_CS"/>
</dbReference>
<evidence type="ECO:0000256" key="4">
    <source>
        <dbReference type="SAM" id="Phobius"/>
    </source>
</evidence>
<evidence type="ECO:0000313" key="7">
    <source>
        <dbReference type="Proteomes" id="UP000190188"/>
    </source>
</evidence>
<dbReference type="InterPro" id="IPR020449">
    <property type="entry name" value="Tscrpt_reg_AraC-type_HTH"/>
</dbReference>
<dbReference type="STRING" id="1324314.BVG16_19255"/>
<keyword evidence="7" id="KW-1185">Reference proteome</keyword>
<accession>A0A1T2X909</accession>
<keyword evidence="4" id="KW-0472">Membrane</keyword>
<dbReference type="OrthoDB" id="2503690at2"/>
<evidence type="ECO:0000259" key="5">
    <source>
        <dbReference type="PROSITE" id="PS01124"/>
    </source>
</evidence>
<dbReference type="PROSITE" id="PS00041">
    <property type="entry name" value="HTH_ARAC_FAMILY_1"/>
    <property type="match status" value="1"/>
</dbReference>
<name>A0A1T2X909_9BACL</name>